<dbReference type="KEGG" id="dae:Dtox_2462"/>
<proteinExistence type="predicted"/>
<dbReference type="AlphaFoldDB" id="C8W0L6"/>
<dbReference type="STRING" id="485916.Dtox_2462"/>
<name>C8W0L6_DESAS</name>
<sequence length="97" mass="11240">MRARPVSEKMQMINKIINKIKMEIISVKCKKIMSTVNEPCRMTTRANYQPISVKLVGCQCGNSKTVSREADHEYGQFYCIVECTECGYYWEGYMGYC</sequence>
<organism evidence="1 2">
    <name type="scientific">Desulfofarcimen acetoxidans (strain ATCC 49208 / DSM 771 / KCTC 5769 / VKM B-1644 / 5575)</name>
    <name type="common">Desulfotomaculum acetoxidans</name>
    <dbReference type="NCBI Taxonomy" id="485916"/>
    <lineage>
        <taxon>Bacteria</taxon>
        <taxon>Bacillati</taxon>
        <taxon>Bacillota</taxon>
        <taxon>Clostridia</taxon>
        <taxon>Eubacteriales</taxon>
        <taxon>Peptococcaceae</taxon>
        <taxon>Desulfofarcimen</taxon>
    </lineage>
</organism>
<evidence type="ECO:0000313" key="2">
    <source>
        <dbReference type="Proteomes" id="UP000002217"/>
    </source>
</evidence>
<reference evidence="1 2" key="1">
    <citation type="journal article" date="2009" name="Stand. Genomic Sci.">
        <title>Complete genome sequence of Desulfotomaculum acetoxidans type strain (5575).</title>
        <authorList>
            <person name="Spring S."/>
            <person name="Lapidus A."/>
            <person name="Schroder M."/>
            <person name="Gleim D."/>
            <person name="Sims D."/>
            <person name="Meincke L."/>
            <person name="Glavina Del Rio T."/>
            <person name="Tice H."/>
            <person name="Copeland A."/>
            <person name="Cheng J.F."/>
            <person name="Lucas S."/>
            <person name="Chen F."/>
            <person name="Nolan M."/>
            <person name="Bruce D."/>
            <person name="Goodwin L."/>
            <person name="Pitluck S."/>
            <person name="Ivanova N."/>
            <person name="Mavromatis K."/>
            <person name="Mikhailova N."/>
            <person name="Pati A."/>
            <person name="Chen A."/>
            <person name="Palaniappan K."/>
            <person name="Land M."/>
            <person name="Hauser L."/>
            <person name="Chang Y.J."/>
            <person name="Jeffries C.D."/>
            <person name="Chain P."/>
            <person name="Saunders E."/>
            <person name="Brettin T."/>
            <person name="Detter J.C."/>
            <person name="Goker M."/>
            <person name="Bristow J."/>
            <person name="Eisen J.A."/>
            <person name="Markowitz V."/>
            <person name="Hugenholtz P."/>
            <person name="Kyrpides N.C."/>
            <person name="Klenk H.P."/>
            <person name="Han C."/>
        </authorList>
    </citation>
    <scope>NUCLEOTIDE SEQUENCE [LARGE SCALE GENOMIC DNA]</scope>
    <source>
        <strain evidence="2">ATCC 49208 / DSM 771 / VKM B-1644</strain>
    </source>
</reference>
<accession>C8W0L6</accession>
<keyword evidence="2" id="KW-1185">Reference proteome</keyword>
<dbReference type="Proteomes" id="UP000002217">
    <property type="component" value="Chromosome"/>
</dbReference>
<dbReference type="RefSeq" id="WP_015757972.1">
    <property type="nucleotide sequence ID" value="NC_013216.1"/>
</dbReference>
<evidence type="ECO:0000313" key="1">
    <source>
        <dbReference type="EMBL" id="ACV63271.1"/>
    </source>
</evidence>
<protein>
    <submittedName>
        <fullName evidence="1">Uncharacterized protein</fullName>
    </submittedName>
</protein>
<dbReference type="EMBL" id="CP001720">
    <property type="protein sequence ID" value="ACV63271.1"/>
    <property type="molecule type" value="Genomic_DNA"/>
</dbReference>
<gene>
    <name evidence="1" type="ordered locus">Dtox_2462</name>
</gene>
<dbReference type="HOGENOM" id="CLU_2342158_0_0_9"/>